<feature type="transmembrane region" description="Helical" evidence="7">
    <location>
        <begin position="633"/>
        <end position="659"/>
    </location>
</feature>
<evidence type="ECO:0000256" key="7">
    <source>
        <dbReference type="SAM" id="Phobius"/>
    </source>
</evidence>
<evidence type="ECO:0000256" key="4">
    <source>
        <dbReference type="ARBA" id="ARBA00022692"/>
    </source>
</evidence>
<feature type="transmembrane region" description="Helical" evidence="7">
    <location>
        <begin position="237"/>
        <end position="256"/>
    </location>
</feature>
<reference evidence="8" key="1">
    <citation type="journal article" date="2013" name="Genetics">
        <title>The draft genome and transcriptome of Panagrellus redivivus are shaped by the harsh demands of a free-living lifestyle.</title>
        <authorList>
            <person name="Srinivasan J."/>
            <person name="Dillman A.R."/>
            <person name="Macchietto M.G."/>
            <person name="Heikkinen L."/>
            <person name="Lakso M."/>
            <person name="Fracchia K.M."/>
            <person name="Antoshechkin I."/>
            <person name="Mortazavi A."/>
            <person name="Wong G."/>
            <person name="Sternberg P.W."/>
        </authorList>
    </citation>
    <scope>NUCLEOTIDE SEQUENCE [LARGE SCALE GENOMIC DNA]</scope>
    <source>
        <strain evidence="8">MT8872</strain>
    </source>
</reference>
<dbReference type="CDD" id="cd01115">
    <property type="entry name" value="SLC13_permease"/>
    <property type="match status" value="1"/>
</dbReference>
<organism evidence="8 9">
    <name type="scientific">Panagrellus redivivus</name>
    <name type="common">Microworm</name>
    <dbReference type="NCBI Taxonomy" id="6233"/>
    <lineage>
        <taxon>Eukaryota</taxon>
        <taxon>Metazoa</taxon>
        <taxon>Ecdysozoa</taxon>
        <taxon>Nematoda</taxon>
        <taxon>Chromadorea</taxon>
        <taxon>Rhabditida</taxon>
        <taxon>Tylenchina</taxon>
        <taxon>Panagrolaimomorpha</taxon>
        <taxon>Panagrolaimoidea</taxon>
        <taxon>Panagrolaimidae</taxon>
        <taxon>Panagrellus</taxon>
    </lineage>
</organism>
<comment type="similarity">
    <text evidence="2">Belongs to the SLC13A/DASS transporter (TC 2.A.47) family. NADC subfamily.</text>
</comment>
<feature type="transmembrane region" description="Helical" evidence="7">
    <location>
        <begin position="595"/>
        <end position="613"/>
    </location>
</feature>
<evidence type="ECO:0000256" key="3">
    <source>
        <dbReference type="ARBA" id="ARBA00022448"/>
    </source>
</evidence>
<evidence type="ECO:0000313" key="8">
    <source>
        <dbReference type="Proteomes" id="UP000492821"/>
    </source>
</evidence>
<evidence type="ECO:0000256" key="1">
    <source>
        <dbReference type="ARBA" id="ARBA00004141"/>
    </source>
</evidence>
<keyword evidence="4 7" id="KW-0812">Transmembrane</keyword>
<feature type="transmembrane region" description="Helical" evidence="7">
    <location>
        <begin position="437"/>
        <end position="454"/>
    </location>
</feature>
<feature type="transmembrane region" description="Helical" evidence="7">
    <location>
        <begin position="550"/>
        <end position="583"/>
    </location>
</feature>
<feature type="transmembrane region" description="Helical" evidence="7">
    <location>
        <begin position="159"/>
        <end position="187"/>
    </location>
</feature>
<dbReference type="WBParaSite" id="Pan_g19243.t1">
    <property type="protein sequence ID" value="Pan_g19243.t1"/>
    <property type="gene ID" value="Pan_g19243"/>
</dbReference>
<feature type="transmembrane region" description="Helical" evidence="7">
    <location>
        <begin position="397"/>
        <end position="417"/>
    </location>
</feature>
<feature type="transmembrane region" description="Helical" evidence="7">
    <location>
        <begin position="199"/>
        <end position="217"/>
    </location>
</feature>
<dbReference type="InterPro" id="IPR031312">
    <property type="entry name" value="Na/sul_symport_CS"/>
</dbReference>
<dbReference type="Pfam" id="PF00939">
    <property type="entry name" value="Na_sulph_symp"/>
    <property type="match status" value="1"/>
</dbReference>
<keyword evidence="3" id="KW-0813">Transport</keyword>
<evidence type="ECO:0000313" key="9">
    <source>
        <dbReference type="WBParaSite" id="Pan_g19243.t1"/>
    </source>
</evidence>
<keyword evidence="5 7" id="KW-1133">Transmembrane helix</keyword>
<protein>
    <submittedName>
        <fullName evidence="9">Solute carrier family 13 member 2</fullName>
    </submittedName>
</protein>
<dbReference type="Proteomes" id="UP000492821">
    <property type="component" value="Unassembled WGS sequence"/>
</dbReference>
<evidence type="ECO:0000256" key="2">
    <source>
        <dbReference type="ARBA" id="ARBA00006772"/>
    </source>
</evidence>
<accession>A0A7E4ZV06</accession>
<sequence length="678" mass="74649">MLKQNSSLRKRSFEPASITRGEITASPISKTTQLCEPRKLNPNIAFLAFHAAQANELHYTVDQTRVIRGVCVVCTMSFSDLKVSEDLCVYNSSRQTIISREELNTEKPLGIARTLKNDVRYITALLGYFRVIIWGFIVPLCFCPLLMTGRDEFKCVWCVLVLSIYWTAEIIPLPATALFPLFLFPLTGIMPPKAVAREYMNDTIFLFVGGLIVAAAVEKSHLHERIALRVLTLSGSQPKWVMFGFMSVTALLSMFISNTATTAMMVPIAQSVIKQLEVSYAAHSSEASLLQVPKKPQKTNSMLSKGMIISICFAANIGGTGTITGTPPNLVFIGQLANLFPNVNTGVNYLSFFLFAFPLMFLCLIACWMILVVYFLRKAPQGNDAVTKMIHDKYNNLPVMSFAEKNVSVIFVVMLLLWLCRAPEVVPGFGDLFEKGWYTDSTSSIIIVALLFILPSEKPKFLWPSREYLLGKKKSHVHANELNDDDVGIPIKSKKAYHGPQRLMNWTTMLSMFPWSVVWLLGGGFALAAGVKESGLSIMLGNILGQLDSVPLWILQVICVGAVMGVTNICSNTVTASIFIPIVSTLAAKTEVHPLTLMLPTTMACSFAFMLPVGTPPNAIVFSSGMLSVMDMIGSGFLVTLATLAITVGYMQSFAYLIFDISTMPEWSLHAVHNSTGV</sequence>
<feature type="transmembrane region" description="Helical" evidence="7">
    <location>
        <begin position="121"/>
        <end position="147"/>
    </location>
</feature>
<dbReference type="GO" id="GO:0005886">
    <property type="term" value="C:plasma membrane"/>
    <property type="evidence" value="ECO:0007669"/>
    <property type="project" value="TreeGrafter"/>
</dbReference>
<keyword evidence="8" id="KW-1185">Reference proteome</keyword>
<dbReference type="PROSITE" id="PS01271">
    <property type="entry name" value="NA_SULFATE"/>
    <property type="match status" value="1"/>
</dbReference>
<reference evidence="9" key="2">
    <citation type="submission" date="2020-10" db="UniProtKB">
        <authorList>
            <consortium name="WormBaseParasite"/>
        </authorList>
    </citation>
    <scope>IDENTIFICATION</scope>
</reference>
<feature type="transmembrane region" description="Helical" evidence="7">
    <location>
        <begin position="303"/>
        <end position="323"/>
    </location>
</feature>
<dbReference type="PANTHER" id="PTHR10283">
    <property type="entry name" value="SOLUTE CARRIER FAMILY 13 MEMBER"/>
    <property type="match status" value="1"/>
</dbReference>
<feature type="transmembrane region" description="Helical" evidence="7">
    <location>
        <begin position="349"/>
        <end position="376"/>
    </location>
</feature>
<dbReference type="AlphaFoldDB" id="A0A7E4ZV06"/>
<dbReference type="InterPro" id="IPR001898">
    <property type="entry name" value="SLC13A/DASS"/>
</dbReference>
<evidence type="ECO:0000256" key="5">
    <source>
        <dbReference type="ARBA" id="ARBA00022989"/>
    </source>
</evidence>
<evidence type="ECO:0000256" key="6">
    <source>
        <dbReference type="ARBA" id="ARBA00023136"/>
    </source>
</evidence>
<proteinExistence type="inferred from homology"/>
<dbReference type="GO" id="GO:0015137">
    <property type="term" value="F:citrate transmembrane transporter activity"/>
    <property type="evidence" value="ECO:0007669"/>
    <property type="project" value="TreeGrafter"/>
</dbReference>
<feature type="transmembrane region" description="Helical" evidence="7">
    <location>
        <begin position="512"/>
        <end position="530"/>
    </location>
</feature>
<dbReference type="PANTHER" id="PTHR10283:SF85">
    <property type="entry name" value="SODIUM-DEPENDENT HIGH-AFFINITY DICARBOXYLATE TRANSPORTER 3"/>
    <property type="match status" value="1"/>
</dbReference>
<keyword evidence="6 7" id="KW-0472">Membrane</keyword>
<dbReference type="GO" id="GO:0015141">
    <property type="term" value="F:succinate transmembrane transporter activity"/>
    <property type="evidence" value="ECO:0007669"/>
    <property type="project" value="TreeGrafter"/>
</dbReference>
<name>A0A7E4ZV06_PANRE</name>
<comment type="subcellular location">
    <subcellularLocation>
        <location evidence="1">Membrane</location>
        <topology evidence="1">Multi-pass membrane protein</topology>
    </subcellularLocation>
</comment>